<keyword evidence="2" id="KW-1185">Reference proteome</keyword>
<dbReference type="AlphaFoldDB" id="A0A164ZYQ6"/>
<dbReference type="Proteomes" id="UP000076722">
    <property type="component" value="Unassembled WGS sequence"/>
</dbReference>
<accession>A0A164ZYQ6</accession>
<organism evidence="1 2">
    <name type="scientific">Sistotremastrum niveocremeum HHB9708</name>
    <dbReference type="NCBI Taxonomy" id="1314777"/>
    <lineage>
        <taxon>Eukaryota</taxon>
        <taxon>Fungi</taxon>
        <taxon>Dikarya</taxon>
        <taxon>Basidiomycota</taxon>
        <taxon>Agaricomycotina</taxon>
        <taxon>Agaricomycetes</taxon>
        <taxon>Sistotremastrales</taxon>
        <taxon>Sistotremastraceae</taxon>
        <taxon>Sertulicium</taxon>
        <taxon>Sertulicium niveocremeum</taxon>
    </lineage>
</organism>
<sequence>MGDSSRIPFADQIGRLTDIFEGCETIRDEGLKERLEDLASKYQYMLHHETSTFSPMLENTYRPKLDSHLKEFQSFIQENQGKGRSRGLGGLFGGGGKQKGLTVETLSARYQAFRKTIGLPPVASDKAFSIISGSSAPLIAPLQPPYSSSPPYLNTPLTWELLRLRHTHLPSDTPHQYHTPLPFLRNQDSVLIILRLILLSVITRSQILWN</sequence>
<name>A0A164ZYQ6_9AGAM</name>
<evidence type="ECO:0000313" key="1">
    <source>
        <dbReference type="EMBL" id="KZS98246.1"/>
    </source>
</evidence>
<evidence type="ECO:0000313" key="2">
    <source>
        <dbReference type="Proteomes" id="UP000076722"/>
    </source>
</evidence>
<dbReference type="EMBL" id="KV419395">
    <property type="protein sequence ID" value="KZS98246.1"/>
    <property type="molecule type" value="Genomic_DNA"/>
</dbReference>
<gene>
    <name evidence="1" type="ORF">SISNIDRAFT_136013</name>
</gene>
<reference evidence="1 2" key="1">
    <citation type="journal article" date="2016" name="Mol. Biol. Evol.">
        <title>Comparative Genomics of Early-Diverging Mushroom-Forming Fungi Provides Insights into the Origins of Lignocellulose Decay Capabilities.</title>
        <authorList>
            <person name="Nagy L.G."/>
            <person name="Riley R."/>
            <person name="Tritt A."/>
            <person name="Adam C."/>
            <person name="Daum C."/>
            <person name="Floudas D."/>
            <person name="Sun H."/>
            <person name="Yadav J.S."/>
            <person name="Pangilinan J."/>
            <person name="Larsson K.H."/>
            <person name="Matsuura K."/>
            <person name="Barry K."/>
            <person name="Labutti K."/>
            <person name="Kuo R."/>
            <person name="Ohm R.A."/>
            <person name="Bhattacharya S.S."/>
            <person name="Shirouzu T."/>
            <person name="Yoshinaga Y."/>
            <person name="Martin F.M."/>
            <person name="Grigoriev I.V."/>
            <person name="Hibbett D.S."/>
        </authorList>
    </citation>
    <scope>NUCLEOTIDE SEQUENCE [LARGE SCALE GENOMIC DNA]</scope>
    <source>
        <strain evidence="1 2">HHB9708</strain>
    </source>
</reference>
<protein>
    <submittedName>
        <fullName evidence="1">Uncharacterized protein</fullName>
    </submittedName>
</protein>
<proteinExistence type="predicted"/>